<dbReference type="KEGG" id="cvn:111119065"/>
<name>A0A8B8CFV8_CRAVI</name>
<dbReference type="InterPro" id="IPR014716">
    <property type="entry name" value="Fibrinogen_a/b/g_C_1"/>
</dbReference>
<evidence type="ECO:0000313" key="3">
    <source>
        <dbReference type="Proteomes" id="UP000694844"/>
    </source>
</evidence>
<feature type="domain" description="Fibrinogen C-terminal" evidence="2">
    <location>
        <begin position="251"/>
        <end position="337"/>
    </location>
</feature>
<keyword evidence="3" id="KW-1185">Reference proteome</keyword>
<protein>
    <submittedName>
        <fullName evidence="4">Fibrinogen-like protein A</fullName>
    </submittedName>
</protein>
<dbReference type="InterPro" id="IPR020837">
    <property type="entry name" value="Fibrinogen_CS"/>
</dbReference>
<keyword evidence="1" id="KW-1015">Disulfide bond</keyword>
<dbReference type="PROSITE" id="PS51406">
    <property type="entry name" value="FIBRINOGEN_C_2"/>
    <property type="match status" value="2"/>
</dbReference>
<organism evidence="3 4">
    <name type="scientific">Crassostrea virginica</name>
    <name type="common">Eastern oyster</name>
    <dbReference type="NCBI Taxonomy" id="6565"/>
    <lineage>
        <taxon>Eukaryota</taxon>
        <taxon>Metazoa</taxon>
        <taxon>Spiralia</taxon>
        <taxon>Lophotrochozoa</taxon>
        <taxon>Mollusca</taxon>
        <taxon>Bivalvia</taxon>
        <taxon>Autobranchia</taxon>
        <taxon>Pteriomorphia</taxon>
        <taxon>Ostreida</taxon>
        <taxon>Ostreoidea</taxon>
        <taxon>Ostreidae</taxon>
        <taxon>Crassostrea</taxon>
    </lineage>
</organism>
<dbReference type="InterPro" id="IPR036056">
    <property type="entry name" value="Fibrinogen-like_C"/>
</dbReference>
<gene>
    <name evidence="4" type="primary">LOC111119065</name>
</gene>
<reference evidence="4" key="1">
    <citation type="submission" date="2025-08" db="UniProtKB">
        <authorList>
            <consortium name="RefSeq"/>
        </authorList>
    </citation>
    <scope>IDENTIFICATION</scope>
    <source>
        <tissue evidence="4">Whole sample</tissue>
    </source>
</reference>
<sequence length="337" mass="38520">MLACSLICLRKDDCYFFDFCEIGPSTICYFHDDDVANASVFETGVCLRYGMRKSCHREDGGSNLCCKNGMDNNGWTVIQRRVDGVTDFFRNWTEYENGFGNPSADFYLGNHCIHKIVKKGDYELRVDLRDHEGNWSYAGYRNFLIGGAKTAYTLDVSDFHGNAGDSLTYHSGMPFSTYDNDNDNKTSNCAASHGGAWWYKSCHFSNLNGQYGLDDPRGIIWYHWLGYYYSLNQTQMMKQSCDIKHTSPCRCPPNVGGERCKYKYDCNGNLVDWSTPSYQFTKKFSNGVGRDLLCEMDKGNGGWIVIQRRENGDTDFYQNWNGYENGFGDLNFYLGSK</sequence>
<feature type="domain" description="Fibrinogen C-terminal" evidence="2">
    <location>
        <begin position="46"/>
        <end position="242"/>
    </location>
</feature>
<dbReference type="GeneID" id="111119065"/>
<dbReference type="CDD" id="cd00087">
    <property type="entry name" value="FReD"/>
    <property type="match status" value="1"/>
</dbReference>
<proteinExistence type="predicted"/>
<dbReference type="Pfam" id="PF00147">
    <property type="entry name" value="Fibrinogen_C"/>
    <property type="match status" value="2"/>
</dbReference>
<dbReference type="Gene3D" id="3.90.215.10">
    <property type="entry name" value="Gamma Fibrinogen, chain A, domain 1"/>
    <property type="match status" value="2"/>
</dbReference>
<dbReference type="Gene3D" id="4.10.530.10">
    <property type="entry name" value="Gamma-fibrinogen Carboxyl Terminal Fragment, domain 2"/>
    <property type="match status" value="1"/>
</dbReference>
<dbReference type="InterPro" id="IPR050373">
    <property type="entry name" value="Fibrinogen_C-term_domain"/>
</dbReference>
<dbReference type="SUPFAM" id="SSF56496">
    <property type="entry name" value="Fibrinogen C-terminal domain-like"/>
    <property type="match status" value="2"/>
</dbReference>
<dbReference type="RefSeq" id="XP_022314585.1">
    <property type="nucleotide sequence ID" value="XM_022458877.1"/>
</dbReference>
<dbReference type="AlphaFoldDB" id="A0A8B8CFV8"/>
<evidence type="ECO:0000256" key="1">
    <source>
        <dbReference type="ARBA" id="ARBA00023157"/>
    </source>
</evidence>
<dbReference type="SMART" id="SM00186">
    <property type="entry name" value="FBG"/>
    <property type="match status" value="1"/>
</dbReference>
<dbReference type="InterPro" id="IPR002181">
    <property type="entry name" value="Fibrinogen_a/b/g_C_dom"/>
</dbReference>
<evidence type="ECO:0000313" key="4">
    <source>
        <dbReference type="RefSeq" id="XP_022314585.1"/>
    </source>
</evidence>
<dbReference type="PANTHER" id="PTHR19143">
    <property type="entry name" value="FIBRINOGEN/TENASCIN/ANGIOPOEITIN"/>
    <property type="match status" value="1"/>
</dbReference>
<accession>A0A8B8CFV8</accession>
<evidence type="ECO:0000259" key="2">
    <source>
        <dbReference type="PROSITE" id="PS51406"/>
    </source>
</evidence>
<dbReference type="Proteomes" id="UP000694844">
    <property type="component" value="Chromosome 2"/>
</dbReference>
<dbReference type="PROSITE" id="PS00514">
    <property type="entry name" value="FIBRINOGEN_C_1"/>
    <property type="match status" value="1"/>
</dbReference>
<dbReference type="OrthoDB" id="6273946at2759"/>